<feature type="transmembrane region" description="Helical" evidence="1">
    <location>
        <begin position="61"/>
        <end position="80"/>
    </location>
</feature>
<organism evidence="2 3">
    <name type="scientific">Methylophaga aminisulfidivorans MP</name>
    <dbReference type="NCBI Taxonomy" id="1026882"/>
    <lineage>
        <taxon>Bacteria</taxon>
        <taxon>Pseudomonadati</taxon>
        <taxon>Pseudomonadota</taxon>
        <taxon>Gammaproteobacteria</taxon>
        <taxon>Thiotrichales</taxon>
        <taxon>Piscirickettsiaceae</taxon>
        <taxon>Methylophaga</taxon>
    </lineage>
</organism>
<dbReference type="AlphaFoldDB" id="F5T0M5"/>
<keyword evidence="1" id="KW-0812">Transmembrane</keyword>
<reference evidence="2 3" key="1">
    <citation type="journal article" date="2011" name="J. Bacteriol.">
        <title>Draft genome sequence of Methylophaga aminisulfidivorans MP T.</title>
        <authorList>
            <person name="Han G.H."/>
            <person name="Kim W."/>
            <person name="Chun J."/>
            <person name="Kim S.W."/>
        </authorList>
    </citation>
    <scope>NUCLEOTIDE SEQUENCE [LARGE SCALE GENOMIC DNA]</scope>
    <source>
        <strain evidence="3">MP(T)</strain>
    </source>
</reference>
<keyword evidence="1" id="KW-1133">Transmembrane helix</keyword>
<protein>
    <submittedName>
        <fullName evidence="2">Uncharacterized protein</fullName>
    </submittedName>
</protein>
<proteinExistence type="predicted"/>
<gene>
    <name evidence="2" type="ORF">MAMP_00140</name>
</gene>
<dbReference type="EMBL" id="AFIG01000002">
    <property type="protein sequence ID" value="EGL53878.1"/>
    <property type="molecule type" value="Genomic_DNA"/>
</dbReference>
<name>F5T0M5_9GAMM</name>
<keyword evidence="1" id="KW-0472">Membrane</keyword>
<evidence type="ECO:0000313" key="3">
    <source>
        <dbReference type="Proteomes" id="UP000003544"/>
    </source>
</evidence>
<comment type="caution">
    <text evidence="2">The sequence shown here is derived from an EMBL/GenBank/DDBJ whole genome shotgun (WGS) entry which is preliminary data.</text>
</comment>
<dbReference type="STRING" id="1026882.MAMP_00140"/>
<evidence type="ECO:0000313" key="2">
    <source>
        <dbReference type="EMBL" id="EGL53878.1"/>
    </source>
</evidence>
<feature type="transmembrane region" description="Helical" evidence="1">
    <location>
        <begin position="100"/>
        <end position="117"/>
    </location>
</feature>
<accession>F5T0M5</accession>
<evidence type="ECO:0000256" key="1">
    <source>
        <dbReference type="SAM" id="Phobius"/>
    </source>
</evidence>
<sequence>MVIFAVPSTYALNAVEKDQVVYVSKLIHDAGINTLEKIELLEQNIESIFSRINSRVTFYKWFLGVVWAISVFQLNIYIGFISKIEDKGLTGIMRDSAESLVFMVICFISVLVIVQGYKRASEKLIKTIEFAAVERKAVYLGIS</sequence>
<dbReference type="Proteomes" id="UP000003544">
    <property type="component" value="Unassembled WGS sequence"/>
</dbReference>
<keyword evidence="3" id="KW-1185">Reference proteome</keyword>